<evidence type="ECO:0000313" key="11">
    <source>
        <dbReference type="Proteomes" id="UP000644660"/>
    </source>
</evidence>
<keyword evidence="7" id="KW-0788">Thiol protease</keyword>
<dbReference type="Proteomes" id="UP000644660">
    <property type="component" value="Unassembled WGS sequence"/>
</dbReference>
<dbReference type="SUPFAM" id="SSF54001">
    <property type="entry name" value="Cysteine proteinases"/>
    <property type="match status" value="1"/>
</dbReference>
<dbReference type="PANTHER" id="PTHR24006:SF758">
    <property type="entry name" value="UBIQUITIN CARBOXYL-TERMINAL HYDROLASE 36"/>
    <property type="match status" value="1"/>
</dbReference>
<dbReference type="GeneID" id="64856861"/>
<feature type="compositionally biased region" description="Basic and acidic residues" evidence="8">
    <location>
        <begin position="65"/>
        <end position="86"/>
    </location>
</feature>
<evidence type="ECO:0000256" key="3">
    <source>
        <dbReference type="ARBA" id="ARBA00012759"/>
    </source>
</evidence>
<dbReference type="InterPro" id="IPR001394">
    <property type="entry name" value="Peptidase_C19_UCH"/>
</dbReference>
<dbReference type="GO" id="GO:0004843">
    <property type="term" value="F:cysteine-type deubiquitinase activity"/>
    <property type="evidence" value="ECO:0007669"/>
    <property type="project" value="UniProtKB-EC"/>
</dbReference>
<dbReference type="GO" id="GO:0016579">
    <property type="term" value="P:protein deubiquitination"/>
    <property type="evidence" value="ECO:0007669"/>
    <property type="project" value="InterPro"/>
</dbReference>
<dbReference type="GO" id="GO:0006508">
    <property type="term" value="P:proteolysis"/>
    <property type="evidence" value="ECO:0007669"/>
    <property type="project" value="UniProtKB-KW"/>
</dbReference>
<feature type="compositionally biased region" description="Acidic residues" evidence="8">
    <location>
        <begin position="154"/>
        <end position="164"/>
    </location>
</feature>
<keyword evidence="4 10" id="KW-0645">Protease</keyword>
<feature type="region of interest" description="Disordered" evidence="8">
    <location>
        <begin position="51"/>
        <end position="98"/>
    </location>
</feature>
<feature type="compositionally biased region" description="Acidic residues" evidence="8">
    <location>
        <begin position="255"/>
        <end position="266"/>
    </location>
</feature>
<evidence type="ECO:0000256" key="6">
    <source>
        <dbReference type="ARBA" id="ARBA00022801"/>
    </source>
</evidence>
<dbReference type="InterPro" id="IPR028889">
    <property type="entry name" value="USP"/>
</dbReference>
<keyword evidence="6" id="KW-0378">Hydrolase</keyword>
<evidence type="ECO:0000256" key="5">
    <source>
        <dbReference type="ARBA" id="ARBA00022786"/>
    </source>
</evidence>
<evidence type="ECO:0000259" key="9">
    <source>
        <dbReference type="PROSITE" id="PS50235"/>
    </source>
</evidence>
<feature type="compositionally biased region" description="Basic residues" evidence="8">
    <location>
        <begin position="854"/>
        <end position="872"/>
    </location>
</feature>
<dbReference type="FunFam" id="3.90.70.10:FF:000146">
    <property type="entry name" value="Ubiquitin-specific protease"/>
    <property type="match status" value="1"/>
</dbReference>
<feature type="compositionally biased region" description="Acidic residues" evidence="8">
    <location>
        <begin position="274"/>
        <end position="288"/>
    </location>
</feature>
<evidence type="ECO:0000313" key="10">
    <source>
        <dbReference type="EMBL" id="CAB4253886.1"/>
    </source>
</evidence>
<protein>
    <recommendedName>
        <fullName evidence="3">ubiquitinyl hydrolase 1</fullName>
        <ecNumber evidence="3">3.4.19.12</ecNumber>
    </recommendedName>
</protein>
<feature type="region of interest" description="Disordered" evidence="8">
    <location>
        <begin position="342"/>
        <end position="386"/>
    </location>
</feature>
<gene>
    <name evidence="10" type="ORF">KABA2_03S07634</name>
</gene>
<evidence type="ECO:0000256" key="2">
    <source>
        <dbReference type="ARBA" id="ARBA00009085"/>
    </source>
</evidence>
<feature type="compositionally biased region" description="Polar residues" evidence="8">
    <location>
        <begin position="823"/>
        <end position="832"/>
    </location>
</feature>
<accession>A0A8H2VE34</accession>
<feature type="domain" description="USP" evidence="9">
    <location>
        <begin position="445"/>
        <end position="805"/>
    </location>
</feature>
<feature type="compositionally biased region" description="Polar residues" evidence="8">
    <location>
        <begin position="141"/>
        <end position="153"/>
    </location>
</feature>
<dbReference type="OrthoDB" id="289038at2759"/>
<feature type="region of interest" description="Disordered" evidence="8">
    <location>
        <begin position="611"/>
        <end position="643"/>
    </location>
</feature>
<dbReference type="InterPro" id="IPR050164">
    <property type="entry name" value="Peptidase_C19"/>
</dbReference>
<evidence type="ECO:0000256" key="4">
    <source>
        <dbReference type="ARBA" id="ARBA00022670"/>
    </source>
</evidence>
<dbReference type="EMBL" id="CAEFZW010000003">
    <property type="protein sequence ID" value="CAB4253886.1"/>
    <property type="molecule type" value="Genomic_DNA"/>
</dbReference>
<feature type="compositionally biased region" description="Polar residues" evidence="8">
    <location>
        <begin position="628"/>
        <end position="640"/>
    </location>
</feature>
<feature type="compositionally biased region" description="Acidic residues" evidence="8">
    <location>
        <begin position="377"/>
        <end position="386"/>
    </location>
</feature>
<evidence type="ECO:0000256" key="1">
    <source>
        <dbReference type="ARBA" id="ARBA00000707"/>
    </source>
</evidence>
<dbReference type="EC" id="3.4.19.12" evidence="3"/>
<feature type="region of interest" description="Disordered" evidence="8">
    <location>
        <begin position="244"/>
        <end position="323"/>
    </location>
</feature>
<dbReference type="AlphaFoldDB" id="A0A8H2VE34"/>
<dbReference type="InterPro" id="IPR018200">
    <property type="entry name" value="USP_CS"/>
</dbReference>
<evidence type="ECO:0000256" key="8">
    <source>
        <dbReference type="SAM" id="MobiDB-lite"/>
    </source>
</evidence>
<comment type="catalytic activity">
    <reaction evidence="1">
        <text>Thiol-dependent hydrolysis of ester, thioester, amide, peptide and isopeptide bonds formed by the C-terminal Gly of ubiquitin (a 76-residue protein attached to proteins as an intracellular targeting signal).</text>
        <dbReference type="EC" id="3.4.19.12"/>
    </reaction>
</comment>
<feature type="compositionally biased region" description="Polar residues" evidence="8">
    <location>
        <begin position="177"/>
        <end position="189"/>
    </location>
</feature>
<dbReference type="PANTHER" id="PTHR24006">
    <property type="entry name" value="UBIQUITIN CARBOXYL-TERMINAL HYDROLASE"/>
    <property type="match status" value="1"/>
</dbReference>
<dbReference type="RefSeq" id="XP_041405731.1">
    <property type="nucleotide sequence ID" value="XM_041549797.1"/>
</dbReference>
<dbReference type="PROSITE" id="PS50235">
    <property type="entry name" value="USP_3"/>
    <property type="match status" value="1"/>
</dbReference>
<name>A0A8H2VE34_9SACH</name>
<sequence>MTTQENIKPLVDRILSNPLHFKLASNKKTSLKASITSSELLKNPSYLVIRSANNNNNNRNAVAKKGKDNSNIKENEFQSTEKDSLSNKKSKTKKPTSMAEALAMYASTATTISKTVNSSNNNHADTNIVTTDNKSDPIDSIQPSLSLPTTPEGTNDEVIDDSTSSEDVFHEAKEYISSASDENESTGNDDTTDNKISDMVSSLISEPKISLSDTDNNNMDEDLGEDIGEDIGEDLEESLELDIETKKDGELASNNEDEDDDGEWEGQLDSSEQEHDEDEGDGDQEDDSLNSNNKEVNNLEIPEDEKRALYDESMEYERSKKENEQLKKLKLDITMRDIIHPKRENINNDEEDKEQNRDNKIMKSRNVNYMDKNHEQDENEDEDAEGDEALKHKLPLSQRSVTPPTTISDIDDFYKFNEEQNDQGSILPSRILKNWGPEFSTLKPRGLLNHGVTCYTNAAVQAMLHIPAIQHYLIDILNGKYNKELKQNSVSEIFAETSKKMWLPNDKNKKKTSSSGFYDPKRLISRLEDINFSMSEWQQEDSHEYFMSLMSRLQEDSVPPGHKLTESIIYDIFGGLLKQYVTCKSCGEVSKTEQPFYDLSLHLKGKKIVSLSSDDKKSPKGQERENSKSPAKSPQISNGENGEAINRRFSIEKSIKDFFNPELIKVDNEHKGYVCEKCHKTTNAVKHNAILRAPETLLVHLKKFRFNGTSSSKMKQAVSYPMFMDLTEYCDTEDIPSGKKLLPVKYQLISVVVHEGRSLSSGHYVAHCKQPDGSWANYDDEYINKMSERDVLREPNAYYLVYTRLTPKAIKLKKSIPQSSFLSSVSNGISNNEGRDNRSVATTNSNSSKNSNNKNKKNKNWNKNKKRRFNKY</sequence>
<feature type="compositionally biased region" description="Polar residues" evidence="8">
    <location>
        <begin position="115"/>
        <end position="132"/>
    </location>
</feature>
<dbReference type="Pfam" id="PF00443">
    <property type="entry name" value="UCH"/>
    <property type="match status" value="1"/>
</dbReference>
<dbReference type="GO" id="GO:0005634">
    <property type="term" value="C:nucleus"/>
    <property type="evidence" value="ECO:0007669"/>
    <property type="project" value="TreeGrafter"/>
</dbReference>
<keyword evidence="5" id="KW-0833">Ubl conjugation pathway</keyword>
<reference evidence="10 11" key="1">
    <citation type="submission" date="2020-05" db="EMBL/GenBank/DDBJ databases">
        <authorList>
            <person name="Casaregola S."/>
            <person name="Devillers H."/>
            <person name="Grondin C."/>
        </authorList>
    </citation>
    <scope>NUCLEOTIDE SEQUENCE [LARGE SCALE GENOMIC DNA]</scope>
    <source>
        <strain evidence="10 11">CLIB 1767</strain>
    </source>
</reference>
<dbReference type="PROSITE" id="PS00973">
    <property type="entry name" value="USP_2"/>
    <property type="match status" value="1"/>
</dbReference>
<comment type="similarity">
    <text evidence="2">Belongs to the peptidase C19 family.</text>
</comment>
<feature type="compositionally biased region" description="Basic and acidic residues" evidence="8">
    <location>
        <begin position="613"/>
        <end position="627"/>
    </location>
</feature>
<organism evidence="10 11">
    <name type="scientific">Maudiozyma barnettii</name>
    <dbReference type="NCBI Taxonomy" id="61262"/>
    <lineage>
        <taxon>Eukaryota</taxon>
        <taxon>Fungi</taxon>
        <taxon>Dikarya</taxon>
        <taxon>Ascomycota</taxon>
        <taxon>Saccharomycotina</taxon>
        <taxon>Saccharomycetes</taxon>
        <taxon>Saccharomycetales</taxon>
        <taxon>Saccharomycetaceae</taxon>
        <taxon>Maudiozyma</taxon>
    </lineage>
</organism>
<dbReference type="Gene3D" id="3.90.70.10">
    <property type="entry name" value="Cysteine proteinases"/>
    <property type="match status" value="1"/>
</dbReference>
<proteinExistence type="inferred from homology"/>
<dbReference type="InterPro" id="IPR038765">
    <property type="entry name" value="Papain-like_cys_pep_sf"/>
</dbReference>
<keyword evidence="11" id="KW-1185">Reference proteome</keyword>
<dbReference type="GO" id="GO:0005829">
    <property type="term" value="C:cytosol"/>
    <property type="evidence" value="ECO:0007669"/>
    <property type="project" value="TreeGrafter"/>
</dbReference>
<evidence type="ECO:0000256" key="7">
    <source>
        <dbReference type="ARBA" id="ARBA00022807"/>
    </source>
</evidence>
<feature type="compositionally biased region" description="Basic and acidic residues" evidence="8">
    <location>
        <begin position="304"/>
        <end position="323"/>
    </location>
</feature>
<feature type="compositionally biased region" description="Low complexity" evidence="8">
    <location>
        <begin position="844"/>
        <end position="853"/>
    </location>
</feature>
<comment type="caution">
    <text evidence="10">The sequence shown here is derived from an EMBL/GenBank/DDBJ whole genome shotgun (WGS) entry which is preliminary data.</text>
</comment>
<feature type="region of interest" description="Disordered" evidence="8">
    <location>
        <begin position="115"/>
        <end position="226"/>
    </location>
</feature>
<feature type="region of interest" description="Disordered" evidence="8">
    <location>
        <begin position="823"/>
        <end position="872"/>
    </location>
</feature>